<dbReference type="GO" id="GO:1901982">
    <property type="term" value="F:maltose binding"/>
    <property type="evidence" value="ECO:0007669"/>
    <property type="project" value="TreeGrafter"/>
</dbReference>
<sequence>MLKSILKGSAATLIVSGIMAGAASAEEIRIYFNAGHGYDTYLEVFEEFEADNPGWTVAFERYQWPDLRTKLVADFAAGNPPDLVAEPGAWVPEFAQQGLLYNLDDLAARDRAEFDYPGDWQDASVEKNTVDGSLYGVQIHLTCATLLYNVDMLKEAGYDNPPTNWAEFREIAKATTKNGVFGFAPNAVWAYSMPWVMQNGGRYYDPETGKIAFGSEAAAEGVQFLSDLIHEDRSAPVPVTGADYEGPQRLFTAGRAAMIITGPWDINPIRTGNPDLNWAVAPSLKEVEQATIQGGVSLMIPKDAQYPEQAWDLIKRLTAVDVEVATSLQYSMTMPRKSWLKDPEVQADPILGQFGACLPYSRDVTLELRQAGKYNPAIDEVLNGAIDEVLFANEPAAEVLAAAEDEANAILANE</sequence>
<keyword evidence="3 5" id="KW-0732">Signal</keyword>
<keyword evidence="7" id="KW-1185">Reference proteome</keyword>
<feature type="chain" id="PRO_5022948627" evidence="5">
    <location>
        <begin position="26"/>
        <end position="414"/>
    </location>
</feature>
<dbReference type="RefSeq" id="WP_138747107.1">
    <property type="nucleotide sequence ID" value="NZ_VCLB01000002.1"/>
</dbReference>
<evidence type="ECO:0000256" key="3">
    <source>
        <dbReference type="ARBA" id="ARBA00022729"/>
    </source>
</evidence>
<dbReference type="PANTHER" id="PTHR30061">
    <property type="entry name" value="MALTOSE-BINDING PERIPLASMIC PROTEIN"/>
    <property type="match status" value="1"/>
</dbReference>
<dbReference type="SUPFAM" id="SSF53850">
    <property type="entry name" value="Periplasmic binding protein-like II"/>
    <property type="match status" value="1"/>
</dbReference>
<reference evidence="6 7" key="2">
    <citation type="submission" date="2019-06" db="EMBL/GenBank/DDBJ databases">
        <title>Martelella lutilitoris sp. nov., isolated from a tidal mudflat.</title>
        <authorList>
            <person name="Kim Y.-J."/>
        </authorList>
    </citation>
    <scope>NUCLEOTIDE SEQUENCE [LARGE SCALE GENOMIC DNA]</scope>
    <source>
        <strain evidence="6 7">GH2-6</strain>
    </source>
</reference>
<dbReference type="InterPro" id="IPR006059">
    <property type="entry name" value="SBP"/>
</dbReference>
<dbReference type="Gene3D" id="3.40.190.10">
    <property type="entry name" value="Periplasmic binding protein-like II"/>
    <property type="match status" value="2"/>
</dbReference>
<evidence type="ECO:0000256" key="1">
    <source>
        <dbReference type="ARBA" id="ARBA00008520"/>
    </source>
</evidence>
<dbReference type="GO" id="GO:0042956">
    <property type="term" value="P:maltodextrin transmembrane transport"/>
    <property type="evidence" value="ECO:0007669"/>
    <property type="project" value="TreeGrafter"/>
</dbReference>
<gene>
    <name evidence="6" type="ORF">FF124_03505</name>
</gene>
<dbReference type="GO" id="GO:0055052">
    <property type="term" value="C:ATP-binding cassette (ABC) transporter complex, substrate-binding subunit-containing"/>
    <property type="evidence" value="ECO:0007669"/>
    <property type="project" value="TreeGrafter"/>
</dbReference>
<organism evidence="6 7">
    <name type="scientific">Martelella lutilitoris</name>
    <dbReference type="NCBI Taxonomy" id="2583532"/>
    <lineage>
        <taxon>Bacteria</taxon>
        <taxon>Pseudomonadati</taxon>
        <taxon>Pseudomonadota</taxon>
        <taxon>Alphaproteobacteria</taxon>
        <taxon>Hyphomicrobiales</taxon>
        <taxon>Aurantimonadaceae</taxon>
        <taxon>Martelella</taxon>
    </lineage>
</organism>
<evidence type="ECO:0000313" key="7">
    <source>
        <dbReference type="Proteomes" id="UP000307874"/>
    </source>
</evidence>
<dbReference type="OrthoDB" id="9805950at2"/>
<dbReference type="AlphaFoldDB" id="A0A5C4JV11"/>
<feature type="signal peptide" evidence="5">
    <location>
        <begin position="1"/>
        <end position="25"/>
    </location>
</feature>
<evidence type="ECO:0000256" key="5">
    <source>
        <dbReference type="SAM" id="SignalP"/>
    </source>
</evidence>
<comment type="caution">
    <text evidence="6">The sequence shown here is derived from an EMBL/GenBank/DDBJ whole genome shotgun (WGS) entry which is preliminary data.</text>
</comment>
<proteinExistence type="inferred from homology"/>
<evidence type="ECO:0000256" key="2">
    <source>
        <dbReference type="ARBA" id="ARBA00022448"/>
    </source>
</evidence>
<evidence type="ECO:0000313" key="6">
    <source>
        <dbReference type="EMBL" id="TNB49072.1"/>
    </source>
</evidence>
<keyword evidence="2" id="KW-0813">Transport</keyword>
<name>A0A5C4JV11_9HYPH</name>
<evidence type="ECO:0000256" key="4">
    <source>
        <dbReference type="ARBA" id="ARBA00022764"/>
    </source>
</evidence>
<comment type="similarity">
    <text evidence="1">Belongs to the bacterial solute-binding protein 1 family.</text>
</comment>
<reference evidence="6 7" key="1">
    <citation type="submission" date="2019-05" db="EMBL/GenBank/DDBJ databases">
        <authorList>
            <person name="Lee S.D."/>
        </authorList>
    </citation>
    <scope>NUCLEOTIDE SEQUENCE [LARGE SCALE GENOMIC DNA]</scope>
    <source>
        <strain evidence="6 7">GH2-6</strain>
    </source>
</reference>
<accession>A0A5C4JV11</accession>
<protein>
    <submittedName>
        <fullName evidence="6">Sugar ABC transporter substrate-binding protein</fullName>
    </submittedName>
</protein>
<keyword evidence="4" id="KW-0574">Periplasm</keyword>
<dbReference type="CDD" id="cd13585">
    <property type="entry name" value="PBP2_TMBP_like"/>
    <property type="match status" value="1"/>
</dbReference>
<dbReference type="Pfam" id="PF01547">
    <property type="entry name" value="SBP_bac_1"/>
    <property type="match status" value="1"/>
</dbReference>
<dbReference type="GO" id="GO:0015768">
    <property type="term" value="P:maltose transport"/>
    <property type="evidence" value="ECO:0007669"/>
    <property type="project" value="TreeGrafter"/>
</dbReference>
<dbReference type="PANTHER" id="PTHR30061:SF50">
    <property type="entry name" value="MALTOSE_MALTODEXTRIN-BINDING PERIPLASMIC PROTEIN"/>
    <property type="match status" value="1"/>
</dbReference>
<dbReference type="Proteomes" id="UP000307874">
    <property type="component" value="Unassembled WGS sequence"/>
</dbReference>
<dbReference type="EMBL" id="VCLB01000002">
    <property type="protein sequence ID" value="TNB49072.1"/>
    <property type="molecule type" value="Genomic_DNA"/>
</dbReference>